<dbReference type="CDD" id="cd00333">
    <property type="entry name" value="MIP"/>
    <property type="match status" value="1"/>
</dbReference>
<feature type="region of interest" description="Disordered" evidence="9">
    <location>
        <begin position="1"/>
        <end position="20"/>
    </location>
</feature>
<reference evidence="12" key="1">
    <citation type="journal article" date="2017" name="Nat. Ecol. Evol.">
        <title>Genome expansion and lineage-specific genetic innovations in the forest pathogenic fungi Armillaria.</title>
        <authorList>
            <person name="Sipos G."/>
            <person name="Prasanna A.N."/>
            <person name="Walter M.C."/>
            <person name="O'Connor E."/>
            <person name="Balint B."/>
            <person name="Krizsan K."/>
            <person name="Kiss B."/>
            <person name="Hess J."/>
            <person name="Varga T."/>
            <person name="Slot J."/>
            <person name="Riley R."/>
            <person name="Boka B."/>
            <person name="Rigling D."/>
            <person name="Barry K."/>
            <person name="Lee J."/>
            <person name="Mihaltcheva S."/>
            <person name="LaButti K."/>
            <person name="Lipzen A."/>
            <person name="Waldron R."/>
            <person name="Moloney N.M."/>
            <person name="Sperisen C."/>
            <person name="Kredics L."/>
            <person name="Vagvoelgyi C."/>
            <person name="Patrignani A."/>
            <person name="Fitzpatrick D."/>
            <person name="Nagy I."/>
            <person name="Doyle S."/>
            <person name="Anderson J.B."/>
            <person name="Grigoriev I.V."/>
            <person name="Gueldener U."/>
            <person name="Muensterkoetter M."/>
            <person name="Nagy L.G."/>
        </authorList>
    </citation>
    <scope>NUCLEOTIDE SEQUENCE [LARGE SCALE GENOMIC DNA]</scope>
    <source>
        <strain evidence="12">C18/9</strain>
    </source>
</reference>
<dbReference type="InterPro" id="IPR050363">
    <property type="entry name" value="MIP/Aquaporin"/>
</dbReference>
<evidence type="ECO:0000256" key="8">
    <source>
        <dbReference type="ARBA" id="ARBA00034651"/>
    </source>
</evidence>
<keyword evidence="5" id="KW-0677">Repeat</keyword>
<dbReference type="PANTHER" id="PTHR43829">
    <property type="entry name" value="AQUAPORIN OR AQUAGLYCEROPORIN RELATED"/>
    <property type="match status" value="1"/>
</dbReference>
<dbReference type="GO" id="GO:0005886">
    <property type="term" value="C:plasma membrane"/>
    <property type="evidence" value="ECO:0007669"/>
    <property type="project" value="TreeGrafter"/>
</dbReference>
<dbReference type="GO" id="GO:0015250">
    <property type="term" value="F:water channel activity"/>
    <property type="evidence" value="ECO:0007669"/>
    <property type="project" value="TreeGrafter"/>
</dbReference>
<proteinExistence type="inferred from homology"/>
<feature type="transmembrane region" description="Helical" evidence="10">
    <location>
        <begin position="183"/>
        <end position="206"/>
    </location>
</feature>
<evidence type="ECO:0000256" key="6">
    <source>
        <dbReference type="ARBA" id="ARBA00022989"/>
    </source>
</evidence>
<evidence type="ECO:0000256" key="1">
    <source>
        <dbReference type="ARBA" id="ARBA00004141"/>
    </source>
</evidence>
<organism evidence="11 12">
    <name type="scientific">Armillaria ostoyae</name>
    <name type="common">Armillaria root rot fungus</name>
    <dbReference type="NCBI Taxonomy" id="47428"/>
    <lineage>
        <taxon>Eukaryota</taxon>
        <taxon>Fungi</taxon>
        <taxon>Dikarya</taxon>
        <taxon>Basidiomycota</taxon>
        <taxon>Agaricomycotina</taxon>
        <taxon>Agaricomycetes</taxon>
        <taxon>Agaricomycetidae</taxon>
        <taxon>Agaricales</taxon>
        <taxon>Marasmiineae</taxon>
        <taxon>Physalacriaceae</taxon>
        <taxon>Armillaria</taxon>
    </lineage>
</organism>
<dbReference type="FunFam" id="1.20.1080.10:FF:000027">
    <property type="entry name" value="MIP aquaporin"/>
    <property type="match status" value="1"/>
</dbReference>
<evidence type="ECO:0000256" key="2">
    <source>
        <dbReference type="ARBA" id="ARBA00006175"/>
    </source>
</evidence>
<evidence type="ECO:0000256" key="9">
    <source>
        <dbReference type="SAM" id="MobiDB-lite"/>
    </source>
</evidence>
<keyword evidence="7 10" id="KW-0472">Membrane</keyword>
<feature type="transmembrane region" description="Helical" evidence="10">
    <location>
        <begin position="218"/>
        <end position="237"/>
    </location>
</feature>
<evidence type="ECO:0000313" key="12">
    <source>
        <dbReference type="Proteomes" id="UP000219338"/>
    </source>
</evidence>
<keyword evidence="3" id="KW-0813">Transport</keyword>
<feature type="transmembrane region" description="Helical" evidence="10">
    <location>
        <begin position="271"/>
        <end position="296"/>
    </location>
</feature>
<feature type="transmembrane region" description="Helical" evidence="10">
    <location>
        <begin position="51"/>
        <end position="73"/>
    </location>
</feature>
<dbReference type="AlphaFoldDB" id="A0A284QKR8"/>
<dbReference type="Proteomes" id="UP000219338">
    <property type="component" value="Unassembled WGS sequence"/>
</dbReference>
<dbReference type="InterPro" id="IPR022357">
    <property type="entry name" value="MIP_CS"/>
</dbReference>
<evidence type="ECO:0000313" key="11">
    <source>
        <dbReference type="EMBL" id="SJK97025.1"/>
    </source>
</evidence>
<dbReference type="PRINTS" id="PR00783">
    <property type="entry name" value="MINTRINSICP"/>
</dbReference>
<evidence type="ECO:0000256" key="7">
    <source>
        <dbReference type="ARBA" id="ARBA00023136"/>
    </source>
</evidence>
<protein>
    <recommendedName>
        <fullName evidence="13">F-box domain-containing protein</fullName>
    </recommendedName>
</protein>
<evidence type="ECO:0000256" key="4">
    <source>
        <dbReference type="ARBA" id="ARBA00022692"/>
    </source>
</evidence>
<sequence>MSTGSDEKDESPFGPTEISSVGDDIELISTPEVAVEPNWWWKYRQILREPAAEFTGVMVLVIFGTGVNCQVGLSANASVAPSPKGDYLSVCLGWSAAVALGAWVSAGISGAHINPAVTLALATWRGFPWKKVPGYLLAQFLGGIVGGAIVYANYFHAIDIVEGERGLRTLATAGVLGTYPLEYMTNVSCFFSEFLGTAMLVLVVLATIDPGNTPPPSGVFPIVLFIALLGISASLGMETSFALNPARDLGPRIVTSMVGYGRQVYTFRNQYWIWCPFMGPILGAQVATMFYDVFLFQGSESIVNKRIMPNGVICYNCLQMNPSPQIPPSPQLLRTNDPPSELQAAWFRDVGIPAIRDDVSQLDAKIRNVGALLHKLQLERAHLQTRADAFASVLSSVRRVPKEILTRVFIFATNGDSCDALNIKATPWVFMHVSHFWRKTASSCPSLWSRLRIDTTFGHRDPSSLLSTVLHLSDRTINHFTFTCDDDDEGGLVDADHEKMLADVLRVLLEHSRRWERISCALPTNVLALLSAARERFDSLISVSLRCSDSRELGTLDAFEIAPKLAEASFNGFHRKTEICLPRHLVAYSDTRPQGDTTLTPCYLDMVRRNPRLETFRVNHCDTEGLSYLIPQPSRVTHKSLRRLTACDDLFLENLVLPALDTMNIEPGDRRECPPSACIAVPDLIVRSQCSLTSLSLTNAAPDSNFIHILQLTPQLRSLHLRFPLWIDRSRVYESHMKTLITRLTEFSKLGGVHVLVPQLRELRIEIGRRNELIDELVFLDRSFIDLIRTRWSLDTFSSVRFEGWARWTRLDERHFQELKRMNGDGLKVVFRTPSKGVMVDRV</sequence>
<dbReference type="PANTHER" id="PTHR43829:SF9">
    <property type="entry name" value="AQUAPORIN-9"/>
    <property type="match status" value="1"/>
</dbReference>
<feature type="transmembrane region" description="Helical" evidence="10">
    <location>
        <begin position="93"/>
        <end position="122"/>
    </location>
</feature>
<evidence type="ECO:0000256" key="3">
    <source>
        <dbReference type="ARBA" id="ARBA00022448"/>
    </source>
</evidence>
<evidence type="ECO:0008006" key="13">
    <source>
        <dbReference type="Google" id="ProtNLM"/>
    </source>
</evidence>
<comment type="catalytic activity">
    <reaction evidence="8">
        <text>H2O(in) = H2O(out)</text>
        <dbReference type="Rhea" id="RHEA:29667"/>
        <dbReference type="ChEBI" id="CHEBI:15377"/>
    </reaction>
</comment>
<feature type="transmembrane region" description="Helical" evidence="10">
    <location>
        <begin position="134"/>
        <end position="154"/>
    </location>
</feature>
<comment type="subcellular location">
    <subcellularLocation>
        <location evidence="1">Membrane</location>
        <topology evidence="1">Multi-pass membrane protein</topology>
    </subcellularLocation>
</comment>
<keyword evidence="4 10" id="KW-0812">Transmembrane</keyword>
<dbReference type="GO" id="GO:0015254">
    <property type="term" value="F:glycerol channel activity"/>
    <property type="evidence" value="ECO:0007669"/>
    <property type="project" value="TreeGrafter"/>
</dbReference>
<keyword evidence="12" id="KW-1185">Reference proteome</keyword>
<dbReference type="SUPFAM" id="SSF81338">
    <property type="entry name" value="Aquaporin-like"/>
    <property type="match status" value="1"/>
</dbReference>
<dbReference type="Gene3D" id="1.20.1080.10">
    <property type="entry name" value="Glycerol uptake facilitator protein"/>
    <property type="match status" value="1"/>
</dbReference>
<gene>
    <name evidence="11" type="ORF">ARMOST_00274</name>
</gene>
<name>A0A284QKR8_ARMOS</name>
<dbReference type="OMA" id="WERISCA"/>
<dbReference type="EMBL" id="FUEG01000001">
    <property type="protein sequence ID" value="SJK97025.1"/>
    <property type="molecule type" value="Genomic_DNA"/>
</dbReference>
<dbReference type="NCBIfam" id="TIGR00861">
    <property type="entry name" value="MIP"/>
    <property type="match status" value="1"/>
</dbReference>
<dbReference type="Pfam" id="PF00230">
    <property type="entry name" value="MIP"/>
    <property type="match status" value="1"/>
</dbReference>
<comment type="similarity">
    <text evidence="2">Belongs to the MIP/aquaporin (TC 1.A.8) family.</text>
</comment>
<evidence type="ECO:0000256" key="5">
    <source>
        <dbReference type="ARBA" id="ARBA00022737"/>
    </source>
</evidence>
<dbReference type="PROSITE" id="PS00221">
    <property type="entry name" value="MIP"/>
    <property type="match status" value="1"/>
</dbReference>
<evidence type="ECO:0000256" key="10">
    <source>
        <dbReference type="SAM" id="Phobius"/>
    </source>
</evidence>
<dbReference type="InterPro" id="IPR000425">
    <property type="entry name" value="MIP"/>
</dbReference>
<dbReference type="InterPro" id="IPR023271">
    <property type="entry name" value="Aquaporin-like"/>
</dbReference>
<accession>A0A284QKR8</accession>
<keyword evidence="6 10" id="KW-1133">Transmembrane helix</keyword>
<dbReference type="STRING" id="47428.A0A284QKR8"/>
<dbReference type="OrthoDB" id="2853563at2759"/>